<feature type="domain" description="HTH araC/xylS-type" evidence="6">
    <location>
        <begin position="193"/>
        <end position="291"/>
    </location>
</feature>
<dbReference type="GO" id="GO:0043565">
    <property type="term" value="F:sequence-specific DNA binding"/>
    <property type="evidence" value="ECO:0007669"/>
    <property type="project" value="InterPro"/>
</dbReference>
<evidence type="ECO:0000256" key="4">
    <source>
        <dbReference type="ARBA" id="ARBA00023159"/>
    </source>
</evidence>
<keyword evidence="8" id="KW-1185">Reference proteome</keyword>
<dbReference type="InterPro" id="IPR018062">
    <property type="entry name" value="HTH_AraC-typ_CS"/>
</dbReference>
<dbReference type="Proteomes" id="UP000419743">
    <property type="component" value="Unassembled WGS sequence"/>
</dbReference>
<evidence type="ECO:0000256" key="2">
    <source>
        <dbReference type="ARBA" id="ARBA00023015"/>
    </source>
</evidence>
<dbReference type="InterPro" id="IPR009057">
    <property type="entry name" value="Homeodomain-like_sf"/>
</dbReference>
<evidence type="ECO:0000313" key="7">
    <source>
        <dbReference type="EMBL" id="VZO35476.1"/>
    </source>
</evidence>
<evidence type="ECO:0000256" key="1">
    <source>
        <dbReference type="ARBA" id="ARBA00022490"/>
    </source>
</evidence>
<dbReference type="SUPFAM" id="SSF51215">
    <property type="entry name" value="Regulatory protein AraC"/>
    <property type="match status" value="1"/>
</dbReference>
<dbReference type="InterPro" id="IPR037923">
    <property type="entry name" value="HTH-like"/>
</dbReference>
<dbReference type="InterPro" id="IPR018060">
    <property type="entry name" value="HTH_AraC"/>
</dbReference>
<dbReference type="SMART" id="SM00342">
    <property type="entry name" value="HTH_ARAC"/>
    <property type="match status" value="1"/>
</dbReference>
<dbReference type="PANTHER" id="PTHR46796">
    <property type="entry name" value="HTH-TYPE TRANSCRIPTIONAL ACTIVATOR RHAS-RELATED"/>
    <property type="match status" value="1"/>
</dbReference>
<evidence type="ECO:0000259" key="6">
    <source>
        <dbReference type="PROSITE" id="PS01124"/>
    </source>
</evidence>
<evidence type="ECO:0000256" key="5">
    <source>
        <dbReference type="ARBA" id="ARBA00023163"/>
    </source>
</evidence>
<organism evidence="7 8">
    <name type="scientific">Occultella aeris</name>
    <dbReference type="NCBI Taxonomy" id="2761496"/>
    <lineage>
        <taxon>Bacteria</taxon>
        <taxon>Bacillati</taxon>
        <taxon>Actinomycetota</taxon>
        <taxon>Actinomycetes</taxon>
        <taxon>Micrococcales</taxon>
        <taxon>Ruaniaceae</taxon>
        <taxon>Occultella</taxon>
    </lineage>
</organism>
<proteinExistence type="predicted"/>
<gene>
    <name evidence="7" type="primary">btr_1</name>
    <name evidence="7" type="ORF">HALOF300_00674</name>
</gene>
<dbReference type="PANTHER" id="PTHR46796:SF13">
    <property type="entry name" value="HTH-TYPE TRANSCRIPTIONAL ACTIVATOR RHAS"/>
    <property type="match status" value="1"/>
</dbReference>
<evidence type="ECO:0000256" key="3">
    <source>
        <dbReference type="ARBA" id="ARBA00023125"/>
    </source>
</evidence>
<comment type="caution">
    <text evidence="7">The sequence shown here is derived from an EMBL/GenBank/DDBJ whole genome shotgun (WGS) entry which is preliminary data.</text>
</comment>
<dbReference type="PRINTS" id="PR00032">
    <property type="entry name" value="HTHARAC"/>
</dbReference>
<keyword evidence="4" id="KW-0010">Activator</keyword>
<dbReference type="InterPro" id="IPR014710">
    <property type="entry name" value="RmlC-like_jellyroll"/>
</dbReference>
<keyword evidence="2" id="KW-0805">Transcription regulation</keyword>
<keyword evidence="3" id="KW-0238">DNA-binding</keyword>
<name>A0A7M4DEY3_9MICO</name>
<sequence length="291" mass="33033">MIARSTARTTERAVLGQSWLMADDIYADYYDFLVTGIDFVIHRGPDPAWHTPTRDYVDPLSHLLVYALSGAAHYEFDGRTYEVRKGDMMFFPKGLPHTGASDRHDPWTFITVGFDASSARGDAQAQLESLHHHWRGAFTDQASALFPEMYAAWTDKKPGHLVRCRALTMTGIYTLIREQTQPRLYSPHTQKIVSIIETMRENYDRTYPVEALAEGAGLSASHFRALFKAFTGLTVKEYHHKIKISKAKEFLLSGECNVTEAAARTGFADIYYFSRLFKKVTGTNPSEYTKR</sequence>
<keyword evidence="5" id="KW-0804">Transcription</keyword>
<dbReference type="AlphaFoldDB" id="A0A7M4DEY3"/>
<dbReference type="Gene3D" id="2.60.120.10">
    <property type="entry name" value="Jelly Rolls"/>
    <property type="match status" value="1"/>
</dbReference>
<protein>
    <submittedName>
        <fullName evidence="7">HTH-type transcriptional activator Btr</fullName>
    </submittedName>
</protein>
<dbReference type="InterPro" id="IPR050204">
    <property type="entry name" value="AraC_XylS_family_regulators"/>
</dbReference>
<accession>A0A7M4DEY3</accession>
<dbReference type="Gene3D" id="1.10.10.60">
    <property type="entry name" value="Homeodomain-like"/>
    <property type="match status" value="2"/>
</dbReference>
<dbReference type="SUPFAM" id="SSF46689">
    <property type="entry name" value="Homeodomain-like"/>
    <property type="match status" value="2"/>
</dbReference>
<dbReference type="EMBL" id="CACRYJ010000011">
    <property type="protein sequence ID" value="VZO35476.1"/>
    <property type="molecule type" value="Genomic_DNA"/>
</dbReference>
<dbReference type="PROSITE" id="PS00041">
    <property type="entry name" value="HTH_ARAC_FAMILY_1"/>
    <property type="match status" value="1"/>
</dbReference>
<keyword evidence="1" id="KW-0963">Cytoplasm</keyword>
<dbReference type="PROSITE" id="PS01124">
    <property type="entry name" value="HTH_ARAC_FAMILY_2"/>
    <property type="match status" value="1"/>
</dbReference>
<dbReference type="Pfam" id="PF12833">
    <property type="entry name" value="HTH_18"/>
    <property type="match status" value="1"/>
</dbReference>
<dbReference type="GO" id="GO:0003700">
    <property type="term" value="F:DNA-binding transcription factor activity"/>
    <property type="evidence" value="ECO:0007669"/>
    <property type="project" value="InterPro"/>
</dbReference>
<dbReference type="InterPro" id="IPR020449">
    <property type="entry name" value="Tscrpt_reg_AraC-type_HTH"/>
</dbReference>
<dbReference type="Pfam" id="PF02311">
    <property type="entry name" value="AraC_binding"/>
    <property type="match status" value="1"/>
</dbReference>
<evidence type="ECO:0000313" key="8">
    <source>
        <dbReference type="Proteomes" id="UP000419743"/>
    </source>
</evidence>
<reference evidence="7 8" key="1">
    <citation type="submission" date="2019-11" db="EMBL/GenBank/DDBJ databases">
        <authorList>
            <person name="Criscuolo A."/>
        </authorList>
    </citation>
    <scope>NUCLEOTIDE SEQUENCE [LARGE SCALE GENOMIC DNA]</scope>
    <source>
        <strain evidence="7">CIP111667</strain>
    </source>
</reference>
<dbReference type="InterPro" id="IPR003313">
    <property type="entry name" value="AraC-bd"/>
</dbReference>